<evidence type="ECO:0000256" key="12">
    <source>
        <dbReference type="ARBA" id="ARBA00042732"/>
    </source>
</evidence>
<dbReference type="InterPro" id="IPR035901">
    <property type="entry name" value="GIY-YIG_endonuc_sf"/>
</dbReference>
<evidence type="ECO:0000256" key="8">
    <source>
        <dbReference type="ARBA" id="ARBA00023204"/>
    </source>
</evidence>
<evidence type="ECO:0000256" key="2">
    <source>
        <dbReference type="ARBA" id="ARBA00022722"/>
    </source>
</evidence>
<dbReference type="CDD" id="cd06127">
    <property type="entry name" value="DEDDh"/>
    <property type="match status" value="1"/>
</dbReference>
<dbReference type="InterPro" id="IPR012337">
    <property type="entry name" value="RNaseH-like_sf"/>
</dbReference>
<comment type="catalytic activity">
    <reaction evidence="13">
        <text>DNA(n) + a 2'-deoxyribonucleoside 5'-triphosphate = DNA(n+1) + diphosphate</text>
        <dbReference type="Rhea" id="RHEA:22508"/>
        <dbReference type="Rhea" id="RHEA-COMP:17339"/>
        <dbReference type="Rhea" id="RHEA-COMP:17340"/>
        <dbReference type="ChEBI" id="CHEBI:33019"/>
        <dbReference type="ChEBI" id="CHEBI:61560"/>
        <dbReference type="ChEBI" id="CHEBI:173112"/>
        <dbReference type="EC" id="2.7.7.7"/>
    </reaction>
</comment>
<evidence type="ECO:0000256" key="4">
    <source>
        <dbReference type="ARBA" id="ARBA00022769"/>
    </source>
</evidence>
<protein>
    <recommendedName>
        <fullName evidence="10">Excinuclease cho</fullName>
        <ecNumber evidence="1">2.7.7.7</ecNumber>
    </recommendedName>
    <alternativeName>
        <fullName evidence="12">Endonuclease cho</fullName>
    </alternativeName>
    <alternativeName>
        <fullName evidence="11">UvrC homolog protein</fullName>
    </alternativeName>
</protein>
<keyword evidence="5" id="KW-0378">Hydrolase</keyword>
<keyword evidence="7" id="KW-0267">Excision nuclease</keyword>
<evidence type="ECO:0000256" key="1">
    <source>
        <dbReference type="ARBA" id="ARBA00012417"/>
    </source>
</evidence>
<sequence length="469" mass="53647">MLKHFPLPCVIVDIETTGGNVTYDRITEIGIIEVTENGITEWSTLINPRTKVPETIQRLTGITNAMVESAPYFEQVAKEIILKLQGKLFIAHNVRFDYGFIRNEFARLAYTYKAKLMCTVKLSRFLYSECDGHSLEKIIKRHQIFVSDRHRALADAQATYTFMRIAEDEHGEDKIKSAIAHQYRKESIPAGFDATLIDELPNSPGVYYFWGENKELLYIGKSINIRKRVLSHFTSDHKSSKEMKICQQTRHVTFDKTAGELTALILESKKVKELNPIYNRRLRRVSKFYSVHLEENAEGLLKPHIFSVSEIPAGRKKLYGLFPSNKKARDSLELISNEHKLCYQVIGLEQTAKRACTSHQLKKCEGYCVGKQSAVVHNLKLLQGLSTLALKTWPYQGPIALIEQCKHDEREVHLLVDNWCILGAADSVADYSEILNKTSAPEIDRDIYKYLVKAIYSKSMSIKLQPLFK</sequence>
<accession>A0ABQ3B9Z4</accession>
<dbReference type="CDD" id="cd10434">
    <property type="entry name" value="GIY-YIG_UvrC_Cho"/>
    <property type="match status" value="1"/>
</dbReference>
<dbReference type="Proteomes" id="UP000619761">
    <property type="component" value="Unassembled WGS sequence"/>
</dbReference>
<dbReference type="Pfam" id="PF01541">
    <property type="entry name" value="GIY-YIG"/>
    <property type="match status" value="1"/>
</dbReference>
<organism evidence="15 16">
    <name type="scientific">Cellvibrio zantedeschiae</name>
    <dbReference type="NCBI Taxonomy" id="1237077"/>
    <lineage>
        <taxon>Bacteria</taxon>
        <taxon>Pseudomonadati</taxon>
        <taxon>Pseudomonadota</taxon>
        <taxon>Gammaproteobacteria</taxon>
        <taxon>Cellvibrionales</taxon>
        <taxon>Cellvibrionaceae</taxon>
        <taxon>Cellvibrio</taxon>
    </lineage>
</organism>
<dbReference type="SUPFAM" id="SSF53098">
    <property type="entry name" value="Ribonuclease H-like"/>
    <property type="match status" value="1"/>
</dbReference>
<dbReference type="InterPro" id="IPR036397">
    <property type="entry name" value="RNaseH_sf"/>
</dbReference>
<keyword evidence="9" id="KW-0742">SOS response</keyword>
<comment type="caution">
    <text evidence="15">The sequence shown here is derived from an EMBL/GenBank/DDBJ whole genome shotgun (WGS) entry which is preliminary data.</text>
</comment>
<dbReference type="EMBL" id="BMYZ01000003">
    <property type="protein sequence ID" value="GGY84440.1"/>
    <property type="molecule type" value="Genomic_DNA"/>
</dbReference>
<dbReference type="PANTHER" id="PTHR30562">
    <property type="entry name" value="UVRC/OXIDOREDUCTASE"/>
    <property type="match status" value="1"/>
</dbReference>
<evidence type="ECO:0000256" key="5">
    <source>
        <dbReference type="ARBA" id="ARBA00022801"/>
    </source>
</evidence>
<dbReference type="InterPro" id="IPR013520">
    <property type="entry name" value="Ribonucl_H"/>
</dbReference>
<dbReference type="NCBIfam" id="TIGR00573">
    <property type="entry name" value="dnaq"/>
    <property type="match status" value="1"/>
</dbReference>
<dbReference type="Pfam" id="PF00929">
    <property type="entry name" value="RNase_T"/>
    <property type="match status" value="1"/>
</dbReference>
<evidence type="ECO:0000256" key="11">
    <source>
        <dbReference type="ARBA" id="ARBA00042138"/>
    </source>
</evidence>
<dbReference type="SMART" id="SM00465">
    <property type="entry name" value="GIYc"/>
    <property type="match status" value="1"/>
</dbReference>
<reference evidence="16" key="1">
    <citation type="journal article" date="2019" name="Int. J. Syst. Evol. Microbiol.">
        <title>The Global Catalogue of Microorganisms (GCM) 10K type strain sequencing project: providing services to taxonomists for standard genome sequencing and annotation.</title>
        <authorList>
            <consortium name="The Broad Institute Genomics Platform"/>
            <consortium name="The Broad Institute Genome Sequencing Center for Infectious Disease"/>
            <person name="Wu L."/>
            <person name="Ma J."/>
        </authorList>
    </citation>
    <scope>NUCLEOTIDE SEQUENCE [LARGE SCALE GENOMIC DNA]</scope>
    <source>
        <strain evidence="16">KCTC 32239</strain>
    </source>
</reference>
<keyword evidence="3" id="KW-0227">DNA damage</keyword>
<keyword evidence="4" id="KW-0228">DNA excision</keyword>
<keyword evidence="8" id="KW-0234">DNA repair</keyword>
<dbReference type="RefSeq" id="WP_189420375.1">
    <property type="nucleotide sequence ID" value="NZ_BMYZ01000003.1"/>
</dbReference>
<keyword evidence="2" id="KW-0540">Nuclease</keyword>
<dbReference type="InterPro" id="IPR000305">
    <property type="entry name" value="GIY-YIG_endonuc"/>
</dbReference>
<evidence type="ECO:0000256" key="13">
    <source>
        <dbReference type="ARBA" id="ARBA00049244"/>
    </source>
</evidence>
<evidence type="ECO:0000313" key="16">
    <source>
        <dbReference type="Proteomes" id="UP000619761"/>
    </source>
</evidence>
<dbReference type="SUPFAM" id="SSF82771">
    <property type="entry name" value="GIY-YIG endonuclease"/>
    <property type="match status" value="1"/>
</dbReference>
<evidence type="ECO:0000313" key="15">
    <source>
        <dbReference type="EMBL" id="GGY84440.1"/>
    </source>
</evidence>
<dbReference type="SMART" id="SM00479">
    <property type="entry name" value="EXOIII"/>
    <property type="match status" value="1"/>
</dbReference>
<evidence type="ECO:0000256" key="3">
    <source>
        <dbReference type="ARBA" id="ARBA00022763"/>
    </source>
</evidence>
<dbReference type="InterPro" id="IPR006054">
    <property type="entry name" value="DnaQ"/>
</dbReference>
<proteinExistence type="predicted"/>
<keyword evidence="16" id="KW-1185">Reference proteome</keyword>
<evidence type="ECO:0000256" key="7">
    <source>
        <dbReference type="ARBA" id="ARBA00022881"/>
    </source>
</evidence>
<gene>
    <name evidence="15" type="ORF">GCM10011613_31710</name>
</gene>
<evidence type="ECO:0000256" key="9">
    <source>
        <dbReference type="ARBA" id="ARBA00023236"/>
    </source>
</evidence>
<dbReference type="InterPro" id="IPR047296">
    <property type="entry name" value="GIY-YIG_UvrC_Cho"/>
</dbReference>
<dbReference type="GO" id="GO:0004527">
    <property type="term" value="F:exonuclease activity"/>
    <property type="evidence" value="ECO:0007669"/>
    <property type="project" value="UniProtKB-KW"/>
</dbReference>
<feature type="domain" description="GIY-YIG" evidence="14">
    <location>
        <begin position="202"/>
        <end position="280"/>
    </location>
</feature>
<dbReference type="EC" id="2.7.7.7" evidence="1"/>
<dbReference type="PROSITE" id="PS50164">
    <property type="entry name" value="GIY_YIG"/>
    <property type="match status" value="1"/>
</dbReference>
<name>A0ABQ3B9Z4_9GAMM</name>
<dbReference type="PANTHER" id="PTHR30562:SF10">
    <property type="entry name" value="EXCINUCLEASE CHO"/>
    <property type="match status" value="1"/>
</dbReference>
<evidence type="ECO:0000256" key="10">
    <source>
        <dbReference type="ARBA" id="ARBA00040756"/>
    </source>
</evidence>
<evidence type="ECO:0000259" key="14">
    <source>
        <dbReference type="PROSITE" id="PS50164"/>
    </source>
</evidence>
<dbReference type="InterPro" id="IPR050066">
    <property type="entry name" value="UvrABC_protein_C"/>
</dbReference>
<keyword evidence="6 15" id="KW-0269">Exonuclease</keyword>
<evidence type="ECO:0000256" key="6">
    <source>
        <dbReference type="ARBA" id="ARBA00022839"/>
    </source>
</evidence>
<dbReference type="Gene3D" id="3.30.420.10">
    <property type="entry name" value="Ribonuclease H-like superfamily/Ribonuclease H"/>
    <property type="match status" value="1"/>
</dbReference>
<dbReference type="Gene3D" id="3.40.1440.10">
    <property type="entry name" value="GIY-YIG endonuclease"/>
    <property type="match status" value="1"/>
</dbReference>